<dbReference type="AlphaFoldDB" id="A0A6I4MG29"/>
<name>A0A6I4MG29_9ACTN</name>
<dbReference type="Gene3D" id="2.130.10.10">
    <property type="entry name" value="YVTN repeat-like/Quinoprotein amine dehydrogenase"/>
    <property type="match status" value="2"/>
</dbReference>
<proteinExistence type="predicted"/>
<dbReference type="EMBL" id="WBMS02000030">
    <property type="protein sequence ID" value="MWA04732.1"/>
    <property type="molecule type" value="Genomic_DNA"/>
</dbReference>
<comment type="caution">
    <text evidence="1">The sequence shown here is derived from an EMBL/GenBank/DDBJ whole genome shotgun (WGS) entry which is preliminary data.</text>
</comment>
<keyword evidence="2" id="KW-1185">Reference proteome</keyword>
<reference evidence="1" key="1">
    <citation type="submission" date="2019-12" db="EMBL/GenBank/DDBJ databases">
        <title>Actinomadura physcomitrii sp. nov., a novel actinomycete isolated from moss [Physcomitrium sphaericum (Ludw) Fuernr].</title>
        <authorList>
            <person name="Zhuang X."/>
        </authorList>
    </citation>
    <scope>NUCLEOTIDE SEQUENCE [LARGE SCALE GENOMIC DNA]</scope>
    <source>
        <strain evidence="1">LD22</strain>
    </source>
</reference>
<evidence type="ECO:0000313" key="2">
    <source>
        <dbReference type="Proteomes" id="UP000462055"/>
    </source>
</evidence>
<accession>A0A6I4MG29</accession>
<dbReference type="InterPro" id="IPR015943">
    <property type="entry name" value="WD40/YVTN_repeat-like_dom_sf"/>
</dbReference>
<evidence type="ECO:0008006" key="3">
    <source>
        <dbReference type="Google" id="ProtNLM"/>
    </source>
</evidence>
<sequence>MLRRRALLAAGAAGVLAAVLVPVELLGGEHGHPKGKATAKPSAMTSPRPATIRRTLVAKATGHVGAGLTAAVLSPDGRRVGVSDFGTVQLLNAGDMSVRSSSVLGYGLDGVVYGRDGKTLLKYGFGGHPERILLWLLDANGRTVRSVDAPGSAFELGSAAVSPDGTTMAYTSKNPDGLSLLGFPALRIRKSVPNPSGNGTAAVFSPDGRTLAVGGVPRCWPTYPEDGGPVCLVDASTLTTIATARIPGLLTYSLAFSRDGRTLAAVGGGQAGAFIVLMDAATLRTIARVKAPGGLGSTGAAVAGFTPDGELLAGCTVNGRVRAWLVQTSTLATVATATFGPSADDVEPYLDLSADGRRLLAGYSAEESKSAVVRIFEIADG</sequence>
<dbReference type="Pfam" id="PF07676">
    <property type="entry name" value="PD40"/>
    <property type="match status" value="2"/>
</dbReference>
<dbReference type="SUPFAM" id="SSF82171">
    <property type="entry name" value="DPP6 N-terminal domain-like"/>
    <property type="match status" value="1"/>
</dbReference>
<evidence type="ECO:0000313" key="1">
    <source>
        <dbReference type="EMBL" id="MWA04732.1"/>
    </source>
</evidence>
<dbReference type="PROSITE" id="PS51318">
    <property type="entry name" value="TAT"/>
    <property type="match status" value="1"/>
</dbReference>
<dbReference type="Proteomes" id="UP000462055">
    <property type="component" value="Unassembled WGS sequence"/>
</dbReference>
<dbReference type="InterPro" id="IPR011659">
    <property type="entry name" value="WD40"/>
</dbReference>
<organism evidence="1 2">
    <name type="scientific">Actinomadura physcomitrii</name>
    <dbReference type="NCBI Taxonomy" id="2650748"/>
    <lineage>
        <taxon>Bacteria</taxon>
        <taxon>Bacillati</taxon>
        <taxon>Actinomycetota</taxon>
        <taxon>Actinomycetes</taxon>
        <taxon>Streptosporangiales</taxon>
        <taxon>Thermomonosporaceae</taxon>
        <taxon>Actinomadura</taxon>
    </lineage>
</organism>
<dbReference type="InterPro" id="IPR051200">
    <property type="entry name" value="Host-pathogen_enzymatic-act"/>
</dbReference>
<dbReference type="PANTHER" id="PTHR47197">
    <property type="entry name" value="PROTEIN NIRF"/>
    <property type="match status" value="1"/>
</dbReference>
<dbReference type="InterPro" id="IPR006311">
    <property type="entry name" value="TAT_signal"/>
</dbReference>
<protein>
    <recommendedName>
        <fullName evidence="3">WD40 repeat domain-containing protein</fullName>
    </recommendedName>
</protein>
<gene>
    <name evidence="1" type="ORF">F8568_031045</name>
</gene>
<dbReference type="PANTHER" id="PTHR47197:SF3">
    <property type="entry name" value="DIHYDRO-HEME D1 DEHYDROGENASE"/>
    <property type="match status" value="1"/>
</dbReference>